<evidence type="ECO:0000256" key="1">
    <source>
        <dbReference type="SAM" id="Phobius"/>
    </source>
</evidence>
<dbReference type="Proteomes" id="UP001189429">
    <property type="component" value="Unassembled WGS sequence"/>
</dbReference>
<keyword evidence="1" id="KW-0472">Membrane</keyword>
<evidence type="ECO:0000313" key="3">
    <source>
        <dbReference type="Proteomes" id="UP001189429"/>
    </source>
</evidence>
<keyword evidence="1" id="KW-0812">Transmembrane</keyword>
<comment type="caution">
    <text evidence="2">The sequence shown here is derived from an EMBL/GenBank/DDBJ whole genome shotgun (WGS) entry which is preliminary data.</text>
</comment>
<name>A0ABN9UV01_9DINO</name>
<organism evidence="2 3">
    <name type="scientific">Prorocentrum cordatum</name>
    <dbReference type="NCBI Taxonomy" id="2364126"/>
    <lineage>
        <taxon>Eukaryota</taxon>
        <taxon>Sar</taxon>
        <taxon>Alveolata</taxon>
        <taxon>Dinophyceae</taxon>
        <taxon>Prorocentrales</taxon>
        <taxon>Prorocentraceae</taxon>
        <taxon>Prorocentrum</taxon>
    </lineage>
</organism>
<proteinExistence type="predicted"/>
<sequence>MRQRLGEGDRAGAGGKAALGPVWRAISPASPGDVSPALRLPVQSSLRCGSVACALAAAAAGLGAWLFGNFQMRSKIQALVPRCGLQGCCCRAFGAAAALAGLGALGAGARLALAARAGGWGWC</sequence>
<accession>A0ABN9UV01</accession>
<reference evidence="2" key="1">
    <citation type="submission" date="2023-10" db="EMBL/GenBank/DDBJ databases">
        <authorList>
            <person name="Chen Y."/>
            <person name="Shah S."/>
            <person name="Dougan E. K."/>
            <person name="Thang M."/>
            <person name="Chan C."/>
        </authorList>
    </citation>
    <scope>NUCLEOTIDE SEQUENCE [LARGE SCALE GENOMIC DNA]</scope>
</reference>
<evidence type="ECO:0000313" key="2">
    <source>
        <dbReference type="EMBL" id="CAK0863925.1"/>
    </source>
</evidence>
<feature type="transmembrane region" description="Helical" evidence="1">
    <location>
        <begin position="44"/>
        <end position="67"/>
    </location>
</feature>
<keyword evidence="3" id="KW-1185">Reference proteome</keyword>
<keyword evidence="1" id="KW-1133">Transmembrane helix</keyword>
<gene>
    <name evidence="2" type="ORF">PCOR1329_LOCUS51945</name>
</gene>
<dbReference type="EMBL" id="CAUYUJ010016316">
    <property type="protein sequence ID" value="CAK0863925.1"/>
    <property type="molecule type" value="Genomic_DNA"/>
</dbReference>
<protein>
    <submittedName>
        <fullName evidence="2">Uncharacterized protein</fullName>
    </submittedName>
</protein>